<evidence type="ECO:0000313" key="14">
    <source>
        <dbReference type="Proteomes" id="UP001374579"/>
    </source>
</evidence>
<dbReference type="InterPro" id="IPR019308">
    <property type="entry name" value="TMEM214"/>
</dbReference>
<dbReference type="EMBL" id="JBAMIC010000011">
    <property type="protein sequence ID" value="KAK7099809.1"/>
    <property type="molecule type" value="Genomic_DNA"/>
</dbReference>
<evidence type="ECO:0000256" key="11">
    <source>
        <dbReference type="SAM" id="MobiDB-lite"/>
    </source>
</evidence>
<dbReference type="GO" id="GO:0005794">
    <property type="term" value="C:Golgi apparatus"/>
    <property type="evidence" value="ECO:0007669"/>
    <property type="project" value="TreeGrafter"/>
</dbReference>
<feature type="compositionally biased region" description="Basic and acidic residues" evidence="11">
    <location>
        <begin position="30"/>
        <end position="60"/>
    </location>
</feature>
<name>A0AAN9B6Z4_9CAEN</name>
<comment type="subcellular location">
    <subcellularLocation>
        <location evidence="1">Endoplasmic reticulum membrane</location>
        <topology evidence="1">Multi-pass membrane protein</topology>
    </subcellularLocation>
</comment>
<evidence type="ECO:0000313" key="13">
    <source>
        <dbReference type="EMBL" id="KAK7099809.1"/>
    </source>
</evidence>
<evidence type="ECO:0000256" key="12">
    <source>
        <dbReference type="SAM" id="Phobius"/>
    </source>
</evidence>
<evidence type="ECO:0000256" key="5">
    <source>
        <dbReference type="ARBA" id="ARBA00022703"/>
    </source>
</evidence>
<feature type="region of interest" description="Disordered" evidence="11">
    <location>
        <begin position="1"/>
        <end position="101"/>
    </location>
</feature>
<gene>
    <name evidence="13" type="ORF">V1264_022860</name>
</gene>
<protein>
    <recommendedName>
        <fullName evidence="15">Transmembrane protein 214</fullName>
    </recommendedName>
</protein>
<feature type="compositionally biased region" description="Low complexity" evidence="11">
    <location>
        <begin position="71"/>
        <end position="82"/>
    </location>
</feature>
<evidence type="ECO:0000256" key="3">
    <source>
        <dbReference type="ARBA" id="ARBA00011720"/>
    </source>
</evidence>
<comment type="function">
    <text evidence="10">Critical mediator, in cooperation with CASP4, of endoplasmic reticulum-stress induced apoptosis. Required or the activation of CASP4 following endoplasmic reticulum stress.</text>
</comment>
<organism evidence="13 14">
    <name type="scientific">Littorina saxatilis</name>
    <dbReference type="NCBI Taxonomy" id="31220"/>
    <lineage>
        <taxon>Eukaryota</taxon>
        <taxon>Metazoa</taxon>
        <taxon>Spiralia</taxon>
        <taxon>Lophotrochozoa</taxon>
        <taxon>Mollusca</taxon>
        <taxon>Gastropoda</taxon>
        <taxon>Caenogastropoda</taxon>
        <taxon>Littorinimorpha</taxon>
        <taxon>Littorinoidea</taxon>
        <taxon>Littorinidae</taxon>
        <taxon>Littorina</taxon>
    </lineage>
</organism>
<comment type="caution">
    <text evidence="13">The sequence shown here is derived from an EMBL/GenBank/DDBJ whole genome shotgun (WGS) entry which is preliminary data.</text>
</comment>
<evidence type="ECO:0000256" key="2">
    <source>
        <dbReference type="ARBA" id="ARBA00007984"/>
    </source>
</evidence>
<evidence type="ECO:0008006" key="15">
    <source>
        <dbReference type="Google" id="ProtNLM"/>
    </source>
</evidence>
<comment type="similarity">
    <text evidence="2">Belongs to the TMEM214 family.</text>
</comment>
<keyword evidence="14" id="KW-1185">Reference proteome</keyword>
<keyword evidence="4 12" id="KW-0812">Transmembrane</keyword>
<dbReference type="AlphaFoldDB" id="A0AAN9B6Z4"/>
<dbReference type="Pfam" id="PF10151">
    <property type="entry name" value="TMEM214"/>
    <property type="match status" value="1"/>
</dbReference>
<evidence type="ECO:0000256" key="9">
    <source>
        <dbReference type="ARBA" id="ARBA00023180"/>
    </source>
</evidence>
<evidence type="ECO:0000256" key="10">
    <source>
        <dbReference type="ARBA" id="ARBA00024938"/>
    </source>
</evidence>
<reference evidence="13 14" key="1">
    <citation type="submission" date="2024-02" db="EMBL/GenBank/DDBJ databases">
        <title>Chromosome-scale genome assembly of the rough periwinkle Littorina saxatilis.</title>
        <authorList>
            <person name="De Jode A."/>
            <person name="Faria R."/>
            <person name="Formenti G."/>
            <person name="Sims Y."/>
            <person name="Smith T.P."/>
            <person name="Tracey A."/>
            <person name="Wood J.M.D."/>
            <person name="Zagrodzka Z.B."/>
            <person name="Johannesson K."/>
            <person name="Butlin R.K."/>
            <person name="Leder E.H."/>
        </authorList>
    </citation>
    <scope>NUCLEOTIDE SEQUENCE [LARGE SCALE GENOMIC DNA]</scope>
    <source>
        <strain evidence="13">Snail1</strain>
        <tissue evidence="13">Muscle</tissue>
    </source>
</reference>
<keyword evidence="8 12" id="KW-0472">Membrane</keyword>
<evidence type="ECO:0000256" key="4">
    <source>
        <dbReference type="ARBA" id="ARBA00022692"/>
    </source>
</evidence>
<accession>A0AAN9B6Z4</accession>
<keyword evidence="5" id="KW-0053">Apoptosis</keyword>
<dbReference type="PANTHER" id="PTHR13448:SF0">
    <property type="entry name" value="TRANSMEMBRANE PROTEIN 214"/>
    <property type="match status" value="1"/>
</dbReference>
<sequence length="682" mass="78440">MASAGQWEVVGKVKKGKAQPPSLTKFQKKTFVDRMPRIETRDPVKEDGTIYDAFAHEARKSGGAGGDTTKPKSSQAQVQAAAIKKKKPEQNGKQGSHSKPQALDVTLAQIDHAELESIVSQSQLRFPENQEVWLKDLASYLNLKLEKVPDPDPTFKGKAKEYPQSQLSKGCQKTINAVFKKCSKQSLDHLFYHCVQSMISEANKGLSMAGYKVFLQLLAFHKPDIVLPKLPQYLELIKTNVNRPAQCLSILWSMGQCGVADLRAGLRVWLDLMLPCLGIRSVAAYPVEYLENLFVWHKSSQAAYGEIGLREYFNLLDTIFSPTFNIQGDLRKRLQAVYPEVKNIAYGSNPSTNLRNFFASYLRRAEPNCNAAMKQEVLLCLVLCLGTDKHSWSTWCQMYTKQLPQSGVLLQHLTENWELLSKSERQMLRQTLRSFAVTNEELIVQGNINQEGFDICNVTTKELLQKMSQSRFPWGMLVFFFTTVFASIVAYDIMSSPNIKASRTVRFLEDYGIVMLLEQAWGRITTFFYLVMSWSEENFPRYYRWMSETVGPSVRRGWQATLDLSVYLVDSARPHCQWAAEKTQHGLVWVYELSPERWDQLSAWLWLSWEFIKDYTHWIWKHVLHWVLATQHWLQHHVITSVPTGNLSTHRLQETALWSVQQMHNYTRSFFTWCNQLLFSSD</sequence>
<dbReference type="GO" id="GO:0006915">
    <property type="term" value="P:apoptotic process"/>
    <property type="evidence" value="ECO:0007669"/>
    <property type="project" value="UniProtKB-KW"/>
</dbReference>
<evidence type="ECO:0000256" key="1">
    <source>
        <dbReference type="ARBA" id="ARBA00004477"/>
    </source>
</evidence>
<keyword evidence="7 12" id="KW-1133">Transmembrane helix</keyword>
<comment type="subunit">
    <text evidence="3">Constitutively interacts with CASP4; required for the localization of procaspase 4 to the ER.</text>
</comment>
<dbReference type="GO" id="GO:0005789">
    <property type="term" value="C:endoplasmic reticulum membrane"/>
    <property type="evidence" value="ECO:0007669"/>
    <property type="project" value="UniProtKB-SubCell"/>
</dbReference>
<evidence type="ECO:0000256" key="8">
    <source>
        <dbReference type="ARBA" id="ARBA00023136"/>
    </source>
</evidence>
<dbReference type="Proteomes" id="UP001374579">
    <property type="component" value="Unassembled WGS sequence"/>
</dbReference>
<dbReference type="PANTHER" id="PTHR13448">
    <property type="entry name" value="TRANSMEMBRANE PROTEIN 214"/>
    <property type="match status" value="1"/>
</dbReference>
<evidence type="ECO:0000256" key="7">
    <source>
        <dbReference type="ARBA" id="ARBA00022989"/>
    </source>
</evidence>
<proteinExistence type="inferred from homology"/>
<keyword evidence="9" id="KW-0325">Glycoprotein</keyword>
<feature type="transmembrane region" description="Helical" evidence="12">
    <location>
        <begin position="472"/>
        <end position="493"/>
    </location>
</feature>
<keyword evidence="6" id="KW-0256">Endoplasmic reticulum</keyword>
<evidence type="ECO:0000256" key="6">
    <source>
        <dbReference type="ARBA" id="ARBA00022824"/>
    </source>
</evidence>